<organism evidence="1 2">
    <name type="scientific">Nephila pilipes</name>
    <name type="common">Giant wood spider</name>
    <name type="synonym">Nephila maculata</name>
    <dbReference type="NCBI Taxonomy" id="299642"/>
    <lineage>
        <taxon>Eukaryota</taxon>
        <taxon>Metazoa</taxon>
        <taxon>Ecdysozoa</taxon>
        <taxon>Arthropoda</taxon>
        <taxon>Chelicerata</taxon>
        <taxon>Arachnida</taxon>
        <taxon>Araneae</taxon>
        <taxon>Araneomorphae</taxon>
        <taxon>Entelegynae</taxon>
        <taxon>Araneoidea</taxon>
        <taxon>Nephilidae</taxon>
        <taxon>Nephila</taxon>
    </lineage>
</organism>
<evidence type="ECO:0000313" key="1">
    <source>
        <dbReference type="EMBL" id="GFT90896.1"/>
    </source>
</evidence>
<accession>A0A8X6U909</accession>
<dbReference type="AlphaFoldDB" id="A0A8X6U909"/>
<evidence type="ECO:0000313" key="2">
    <source>
        <dbReference type="Proteomes" id="UP000887013"/>
    </source>
</evidence>
<sequence>MHIGRIPWHELWELEVLGISDPTRTDKIENDLSDYKEKMKILPSGRYEAELPWKYDSMNLHDNMELTWKRHEKMINKIKSDAELRVDSSFSDSAVPPHHFHLGQDINVTAVQVHLRQYTRDENNKPIKKVSRCRLCSGNPLQIESS</sequence>
<dbReference type="Proteomes" id="UP000887013">
    <property type="component" value="Unassembled WGS sequence"/>
</dbReference>
<comment type="caution">
    <text evidence="1">The sequence shown here is derived from an EMBL/GenBank/DDBJ whole genome shotgun (WGS) entry which is preliminary data.</text>
</comment>
<protein>
    <submittedName>
        <fullName evidence="1">DUF1758 domain-containing protein</fullName>
    </submittedName>
</protein>
<proteinExistence type="predicted"/>
<dbReference type="EMBL" id="BMAW01025105">
    <property type="protein sequence ID" value="GFT90896.1"/>
    <property type="molecule type" value="Genomic_DNA"/>
</dbReference>
<keyword evidence="2" id="KW-1185">Reference proteome</keyword>
<reference evidence="1" key="1">
    <citation type="submission" date="2020-08" db="EMBL/GenBank/DDBJ databases">
        <title>Multicomponent nature underlies the extraordinary mechanical properties of spider dragline silk.</title>
        <authorList>
            <person name="Kono N."/>
            <person name="Nakamura H."/>
            <person name="Mori M."/>
            <person name="Yoshida Y."/>
            <person name="Ohtoshi R."/>
            <person name="Malay A.D."/>
            <person name="Moran D.A.P."/>
            <person name="Tomita M."/>
            <person name="Numata K."/>
            <person name="Arakawa K."/>
        </authorList>
    </citation>
    <scope>NUCLEOTIDE SEQUENCE</scope>
</reference>
<dbReference type="OrthoDB" id="6513340at2759"/>
<name>A0A8X6U909_NEPPI</name>
<gene>
    <name evidence="1" type="primary">AVEN_71179_1</name>
    <name evidence="1" type="ORF">NPIL_328161</name>
</gene>